<evidence type="ECO:0000313" key="1">
    <source>
        <dbReference type="EMBL" id="BDI05558.1"/>
    </source>
</evidence>
<accession>A0ABN6PLZ2</accession>
<keyword evidence="2" id="KW-1185">Reference proteome</keyword>
<evidence type="ECO:0000313" key="2">
    <source>
        <dbReference type="Proteomes" id="UP001057498"/>
    </source>
</evidence>
<organism evidence="1 2">
    <name type="scientific">Sphaerotilus microaerophilus</name>
    <dbReference type="NCBI Taxonomy" id="2914710"/>
    <lineage>
        <taxon>Bacteria</taxon>
        <taxon>Pseudomonadati</taxon>
        <taxon>Pseudomonadota</taxon>
        <taxon>Betaproteobacteria</taxon>
        <taxon>Burkholderiales</taxon>
        <taxon>Sphaerotilaceae</taxon>
        <taxon>Sphaerotilus</taxon>
    </lineage>
</organism>
<dbReference type="Proteomes" id="UP001057498">
    <property type="component" value="Chromosome"/>
</dbReference>
<protein>
    <submittedName>
        <fullName evidence="1">Uncharacterized protein</fullName>
    </submittedName>
</protein>
<sequence length="893" mass="92907">MPGSALALACLLAACGAGEDPASVQENPDGSFQVLAGQAEKGPLLRGSSVTINTLTTAPVSVAAGTTPLLPGTVATVLPALVPSGASFSMEVKDDHGSFAPQSAAIFQSNFIETTVQGYYLNELTGRRAEDQIALRGLSNLKSDKAINVNLLTDLSKERTLKLARTAAGSAAVTSAVFDSARRQAQSETLRAFGIDASELGSVAAFGEMDLKRLGSDATARPADQILLALSALAMQVGQDGGGVSDFVNRFEADLADNGVIDGAALKAQILQASATVDLTRVAANMNAYYGSSLFNGDALAQWVDRSGGVIGLIGKNVQFTPDLTFSPGTVYTSRTLTVAAAAVPACYGAEVNDARYGTAQLLNNGAVVANGQKYPLNTTTAAPLALRFTPSDPNAVAYLVRWDAVSGSCSLTSQPNKVRLQAYAAVTPDVARFLNKLSADFAKCFALPVTSRVLSVDNSLPMTAGGPQVTSVAPVCEPLASRKDVTGVDFLQNGYSAGQYYHAMLHDGSLTKSARITQVSVLRTRAAGVAPMTANPTLVVNVKYVDRYNRLGNFVSVAQRFSGTSAESGDWWITGNQQPVDVNLVPFLRKFTSLANYTTATPTIKEHFRSALGVFITAGGPGSRAADGTAISAVRVSADGMQSLVYVPPVQAGQTWMDLSNTGGDVAGAAGRRCGATVGVNGPVSTNCPIFWVARTTPVLPSAAAPVLRTPGSTEGSCATAASVTQTCAWGGTWSAQNISSTLTMSLPFKVEIFYGGRTTPTHTYTKYLNSPFPDLTRAHLAGWVALDSASLVAARPLAGQTEVNLAWTGQVANSVEVKSATVSLNTPGASIATPDEAVLRGSTSVLVAPGAELQYSTPTSYTGTNQRALLLNLRTWDGSSRSVWTSYDTAN</sequence>
<reference evidence="1" key="1">
    <citation type="submission" date="2022-04" db="EMBL/GenBank/DDBJ databases">
        <title>Whole genome sequence of Sphaerotilus sp. FB-5.</title>
        <authorList>
            <person name="Takeda M."/>
            <person name="Narihara S."/>
            <person name="Akimoto M."/>
            <person name="Akimoto R."/>
            <person name="Nishiyashiki S."/>
            <person name="Murakami T."/>
        </authorList>
    </citation>
    <scope>NUCLEOTIDE SEQUENCE</scope>
    <source>
        <strain evidence="1">FB-5</strain>
    </source>
</reference>
<name>A0ABN6PLZ2_9BURK</name>
<gene>
    <name evidence="1" type="ORF">CATMQ487_25280</name>
</gene>
<dbReference type="EMBL" id="AP025730">
    <property type="protein sequence ID" value="BDI05558.1"/>
    <property type="molecule type" value="Genomic_DNA"/>
</dbReference>
<dbReference type="RefSeq" id="WP_251973578.1">
    <property type="nucleotide sequence ID" value="NZ_AP025730.1"/>
</dbReference>
<proteinExistence type="predicted"/>